<feature type="transmembrane region" description="Helical" evidence="6">
    <location>
        <begin position="207"/>
        <end position="228"/>
    </location>
</feature>
<protein>
    <recommendedName>
        <fullName evidence="9">Protein NRT1/ PTR FAMILY 2.13-like</fullName>
    </recommendedName>
</protein>
<feature type="transmembrane region" description="Helical" evidence="6">
    <location>
        <begin position="166"/>
        <end position="187"/>
    </location>
</feature>
<organism evidence="7 8">
    <name type="scientific">Dioscorea zingiberensis</name>
    <dbReference type="NCBI Taxonomy" id="325984"/>
    <lineage>
        <taxon>Eukaryota</taxon>
        <taxon>Viridiplantae</taxon>
        <taxon>Streptophyta</taxon>
        <taxon>Embryophyta</taxon>
        <taxon>Tracheophyta</taxon>
        <taxon>Spermatophyta</taxon>
        <taxon>Magnoliopsida</taxon>
        <taxon>Liliopsida</taxon>
        <taxon>Dioscoreales</taxon>
        <taxon>Dioscoreaceae</taxon>
        <taxon>Dioscorea</taxon>
    </lineage>
</organism>
<name>A0A9D5CYE9_9LILI</name>
<feature type="transmembrane region" description="Helical" evidence="6">
    <location>
        <begin position="400"/>
        <end position="420"/>
    </location>
</feature>
<feature type="transmembrane region" description="Helical" evidence="6">
    <location>
        <begin position="88"/>
        <end position="111"/>
    </location>
</feature>
<keyword evidence="5 6" id="KW-0472">Membrane</keyword>
<reference evidence="7" key="1">
    <citation type="submission" date="2021-03" db="EMBL/GenBank/DDBJ databases">
        <authorList>
            <person name="Li Z."/>
            <person name="Yang C."/>
        </authorList>
    </citation>
    <scope>NUCLEOTIDE SEQUENCE</scope>
    <source>
        <strain evidence="7">Dzin_1.0</strain>
        <tissue evidence="7">Leaf</tissue>
    </source>
</reference>
<dbReference type="EMBL" id="JAGGNH010000002">
    <property type="protein sequence ID" value="KAJ0981643.1"/>
    <property type="molecule type" value="Genomic_DNA"/>
</dbReference>
<dbReference type="SUPFAM" id="SSF103473">
    <property type="entry name" value="MFS general substrate transporter"/>
    <property type="match status" value="1"/>
</dbReference>
<reference evidence="7" key="2">
    <citation type="journal article" date="2022" name="Hortic Res">
        <title>The genome of Dioscorea zingiberensis sheds light on the biosynthesis, origin and evolution of the medicinally important diosgenin saponins.</title>
        <authorList>
            <person name="Li Y."/>
            <person name="Tan C."/>
            <person name="Li Z."/>
            <person name="Guo J."/>
            <person name="Li S."/>
            <person name="Chen X."/>
            <person name="Wang C."/>
            <person name="Dai X."/>
            <person name="Yang H."/>
            <person name="Song W."/>
            <person name="Hou L."/>
            <person name="Xu J."/>
            <person name="Tong Z."/>
            <person name="Xu A."/>
            <person name="Yuan X."/>
            <person name="Wang W."/>
            <person name="Yang Q."/>
            <person name="Chen L."/>
            <person name="Sun Z."/>
            <person name="Wang K."/>
            <person name="Pan B."/>
            <person name="Chen J."/>
            <person name="Bao Y."/>
            <person name="Liu F."/>
            <person name="Qi X."/>
            <person name="Gang D.R."/>
            <person name="Wen J."/>
            <person name="Li J."/>
        </authorList>
    </citation>
    <scope>NUCLEOTIDE SEQUENCE</scope>
    <source>
        <strain evidence="7">Dzin_1.0</strain>
    </source>
</reference>
<evidence type="ECO:0000256" key="5">
    <source>
        <dbReference type="ARBA" id="ARBA00023136"/>
    </source>
</evidence>
<feature type="transmembrane region" description="Helical" evidence="6">
    <location>
        <begin position="523"/>
        <end position="542"/>
    </location>
</feature>
<evidence type="ECO:0000256" key="4">
    <source>
        <dbReference type="ARBA" id="ARBA00022989"/>
    </source>
</evidence>
<comment type="caution">
    <text evidence="7">The sequence shown here is derived from an EMBL/GenBank/DDBJ whole genome shotgun (WGS) entry which is preliminary data.</text>
</comment>
<keyword evidence="3 6" id="KW-0812">Transmembrane</keyword>
<dbReference type="AlphaFoldDB" id="A0A9D5CYE9"/>
<evidence type="ECO:0000313" key="7">
    <source>
        <dbReference type="EMBL" id="KAJ0981643.1"/>
    </source>
</evidence>
<keyword evidence="4 6" id="KW-1133">Transmembrane helix</keyword>
<gene>
    <name evidence="7" type="ORF">J5N97_009898</name>
</gene>
<dbReference type="GO" id="GO:0016020">
    <property type="term" value="C:membrane"/>
    <property type="evidence" value="ECO:0007669"/>
    <property type="project" value="UniProtKB-SubCell"/>
</dbReference>
<evidence type="ECO:0000313" key="8">
    <source>
        <dbReference type="Proteomes" id="UP001085076"/>
    </source>
</evidence>
<feature type="transmembrane region" description="Helical" evidence="6">
    <location>
        <begin position="567"/>
        <end position="590"/>
    </location>
</feature>
<evidence type="ECO:0000256" key="2">
    <source>
        <dbReference type="ARBA" id="ARBA00005982"/>
    </source>
</evidence>
<sequence>MKSSFFELLPSFFKCKTCLSSELSSPPKDGEDSQQHVHHLRKPNGWKCMPYIIGNETFEKIAATGLTANLTVYLVSHFQMEQVSAANLAQIFFGTANFAPLVGAFIADAYWGRFRTLAYASMASFLGMVVLTLTAVVPELKPPRCIEALKLAGQCAGPNKAQTGALYLSLALLILGAGGIRPCSLPFGVDQFDGNTKKGQEGLISFFNWYYCTSTAALVIGLTVVVYIQESISWALGFGIPTGLMLFSIIFFFLGVRLYVYVPPEGSIFSGIVQVLVASFKKRSLKLPDPDDVKVQESSLLYNPPVKSDRVIKLPLSSQFSFLNKAAIKCDDDEIKADGSPTNPWRLCSIQQVEEVKCLIRIIPLWFSGIVCFLALAQQWTFTVLQSITMDRHLGPHFQIPAGTLVSIALLSLTLFIPIYDQIFVPMARKITNIESGITLLQRQGVGLVLSAVSMVLAGLVEKKRRSSALLHGGINGSSPLTALWLAPQLILMGIAEAFNAVGQIEFYNRQFPEHMQTLANSLFFCSIAGASYLSTLLVAIIKKTTSGDEEGTSWLENNLNVSRLDLFYYAIALLGVVNLVYFIICAHFYHYKGVPVAQDDESEGKELIP</sequence>
<proteinExistence type="inferred from homology"/>
<dbReference type="GO" id="GO:0022857">
    <property type="term" value="F:transmembrane transporter activity"/>
    <property type="evidence" value="ECO:0007669"/>
    <property type="project" value="InterPro"/>
</dbReference>
<evidence type="ECO:0000256" key="3">
    <source>
        <dbReference type="ARBA" id="ARBA00022692"/>
    </source>
</evidence>
<feature type="transmembrane region" description="Helical" evidence="6">
    <location>
        <begin position="117"/>
        <end position="137"/>
    </location>
</feature>
<evidence type="ECO:0008006" key="9">
    <source>
        <dbReference type="Google" id="ProtNLM"/>
    </source>
</evidence>
<evidence type="ECO:0000256" key="6">
    <source>
        <dbReference type="SAM" id="Phobius"/>
    </source>
</evidence>
<dbReference type="Gene3D" id="1.20.1250.20">
    <property type="entry name" value="MFS general substrate transporter like domains"/>
    <property type="match status" value="1"/>
</dbReference>
<dbReference type="Pfam" id="PF00854">
    <property type="entry name" value="PTR2"/>
    <property type="match status" value="1"/>
</dbReference>
<accession>A0A9D5CYE9</accession>
<evidence type="ECO:0000256" key="1">
    <source>
        <dbReference type="ARBA" id="ARBA00004141"/>
    </source>
</evidence>
<dbReference type="PANTHER" id="PTHR11654">
    <property type="entry name" value="OLIGOPEPTIDE TRANSPORTER-RELATED"/>
    <property type="match status" value="1"/>
</dbReference>
<dbReference type="OrthoDB" id="8904098at2759"/>
<dbReference type="Proteomes" id="UP001085076">
    <property type="component" value="Miscellaneous, Linkage group lg02"/>
</dbReference>
<keyword evidence="8" id="KW-1185">Reference proteome</keyword>
<dbReference type="InterPro" id="IPR036259">
    <property type="entry name" value="MFS_trans_sf"/>
</dbReference>
<comment type="subcellular location">
    <subcellularLocation>
        <location evidence="1">Membrane</location>
        <topology evidence="1">Multi-pass membrane protein</topology>
    </subcellularLocation>
</comment>
<dbReference type="InterPro" id="IPR000109">
    <property type="entry name" value="POT_fam"/>
</dbReference>
<comment type="similarity">
    <text evidence="2">Belongs to the major facilitator superfamily. Proton-dependent oligopeptide transporter (POT/PTR) (TC 2.A.17) family.</text>
</comment>
<feature type="transmembrane region" description="Helical" evidence="6">
    <location>
        <begin position="481"/>
        <end position="502"/>
    </location>
</feature>
<feature type="transmembrane region" description="Helical" evidence="6">
    <location>
        <begin position="359"/>
        <end position="380"/>
    </location>
</feature>
<dbReference type="CDD" id="cd17416">
    <property type="entry name" value="MFS_NPF1_2"/>
    <property type="match status" value="1"/>
</dbReference>
<feature type="transmembrane region" description="Helical" evidence="6">
    <location>
        <begin position="235"/>
        <end position="254"/>
    </location>
</feature>
<feature type="transmembrane region" description="Helical" evidence="6">
    <location>
        <begin position="440"/>
        <end position="461"/>
    </location>
</feature>